<dbReference type="Proteomes" id="UP000246744">
    <property type="component" value="Unassembled WGS sequence"/>
</dbReference>
<dbReference type="EMBL" id="QGTS01000001">
    <property type="protein sequence ID" value="PWW12658.1"/>
    <property type="molecule type" value="Genomic_DNA"/>
</dbReference>
<reference evidence="1 2" key="1">
    <citation type="submission" date="2018-05" db="EMBL/GenBank/DDBJ databases">
        <title>Genomic Encyclopedia of Type Strains, Phase IV (KMG-IV): sequencing the most valuable type-strain genomes for metagenomic binning, comparative biology and taxonomic classification.</title>
        <authorList>
            <person name="Goeker M."/>
        </authorList>
    </citation>
    <scope>NUCLEOTIDE SEQUENCE [LARGE SCALE GENOMIC DNA]</scope>
    <source>
        <strain evidence="1 2">DSM 19579</strain>
    </source>
</reference>
<sequence>MGDGDSGDELFFVHAATWCVMSKILRVEFFQRVIPTNH</sequence>
<dbReference type="AlphaFoldDB" id="A0A317Q6N4"/>
<evidence type="ECO:0000313" key="2">
    <source>
        <dbReference type="Proteomes" id="UP000246744"/>
    </source>
</evidence>
<gene>
    <name evidence="1" type="ORF">DES37_101226</name>
</gene>
<accession>A0A317Q6N4</accession>
<organism evidence="1 2">
    <name type="scientific">Mangrovibacter plantisponsor</name>
    <dbReference type="NCBI Taxonomy" id="451513"/>
    <lineage>
        <taxon>Bacteria</taxon>
        <taxon>Pseudomonadati</taxon>
        <taxon>Pseudomonadota</taxon>
        <taxon>Gammaproteobacteria</taxon>
        <taxon>Enterobacterales</taxon>
        <taxon>Enterobacteriaceae</taxon>
        <taxon>Mangrovibacter</taxon>
    </lineage>
</organism>
<name>A0A317Q6N4_9ENTR</name>
<proteinExistence type="predicted"/>
<comment type="caution">
    <text evidence="1">The sequence shown here is derived from an EMBL/GenBank/DDBJ whole genome shotgun (WGS) entry which is preliminary data.</text>
</comment>
<protein>
    <submittedName>
        <fullName evidence="1">Uncharacterized protein</fullName>
    </submittedName>
</protein>
<evidence type="ECO:0000313" key="1">
    <source>
        <dbReference type="EMBL" id="PWW12658.1"/>
    </source>
</evidence>
<keyword evidence="2" id="KW-1185">Reference proteome</keyword>